<dbReference type="Gene3D" id="3.60.110.10">
    <property type="entry name" value="Carbon-nitrogen hydrolase"/>
    <property type="match status" value="1"/>
</dbReference>
<protein>
    <submittedName>
        <fullName evidence="2">Nitrilase/cyanide hydratase and apolipoprotein N-acyltransferase family protein</fullName>
    </submittedName>
</protein>
<dbReference type="Proteomes" id="UP000000442">
    <property type="component" value="Chromosome"/>
</dbReference>
<dbReference type="eggNOG" id="COG0388">
    <property type="taxonomic scope" value="Bacteria"/>
</dbReference>
<dbReference type="PROSITE" id="PS50263">
    <property type="entry name" value="CN_HYDROLASE"/>
    <property type="match status" value="1"/>
</dbReference>
<sequence length="266" mass="28942">MKPVRVALVIQKSVPGNSRVNLETCLELAGMAARRGAEIVLFPELNLTGYSLGKQLISTATTIPGALTKALIDASIENKITLLAGMAEKDNAGHLFSTHVAAMADGTLGVYRKLHIPPPEKKVFTPGTTITTFQTDTVNFGIQVCYDAHFPELSTRMALKGAEVLFFPHASPRGTPQGKLDSWLRHLTARAFDNSVFVLACNQVGNHGNHRSFPGVAVAIGPDGNIISHLLADRDELLIVDLDSALLEQIKGHRMRYFLPNRREDL</sequence>
<reference evidence="2 3" key="1">
    <citation type="journal article" date="2009" name="Environ. Microbiol.">
        <title>Genome sequence of Desulfobacterium autotrophicum HRM2, a marine sulfate reducer oxidizing organic carbon completely to carbon dioxide.</title>
        <authorList>
            <person name="Strittmatter A.W."/>
            <person name="Liesegang H."/>
            <person name="Rabus R."/>
            <person name="Decker I."/>
            <person name="Amann J."/>
            <person name="Andres S."/>
            <person name="Henne A."/>
            <person name="Fricke W.F."/>
            <person name="Martinez-Arias R."/>
            <person name="Bartels D."/>
            <person name="Goesmann A."/>
            <person name="Krause L."/>
            <person name="Puehler A."/>
            <person name="Klenk H.P."/>
            <person name="Richter M."/>
            <person name="Schuler M."/>
            <person name="Gloeckner F.O."/>
            <person name="Meyerdierks A."/>
            <person name="Gottschalk G."/>
            <person name="Amann R."/>
        </authorList>
    </citation>
    <scope>NUCLEOTIDE SEQUENCE [LARGE SCALE GENOMIC DNA]</scope>
    <source>
        <strain evidence="3">ATCC 43914 / DSM 3382 / HRM2</strain>
    </source>
</reference>
<dbReference type="PANTHER" id="PTHR23088">
    <property type="entry name" value="NITRILASE-RELATED"/>
    <property type="match status" value="1"/>
</dbReference>
<evidence type="ECO:0000313" key="3">
    <source>
        <dbReference type="Proteomes" id="UP000000442"/>
    </source>
</evidence>
<dbReference type="RefSeq" id="WP_015904070.1">
    <property type="nucleotide sequence ID" value="NC_012108.1"/>
</dbReference>
<dbReference type="STRING" id="177437.HRM2_22030"/>
<dbReference type="AlphaFoldDB" id="C0QDN7"/>
<dbReference type="InterPro" id="IPR036526">
    <property type="entry name" value="C-N_Hydrolase_sf"/>
</dbReference>
<dbReference type="PANTHER" id="PTHR23088:SF27">
    <property type="entry name" value="DEAMINATED GLUTATHIONE AMIDASE"/>
    <property type="match status" value="1"/>
</dbReference>
<proteinExistence type="predicted"/>
<organism evidence="2 3">
    <name type="scientific">Desulforapulum autotrophicum (strain ATCC 43914 / DSM 3382 / VKM B-1955 / HRM2)</name>
    <name type="common">Desulfobacterium autotrophicum</name>
    <dbReference type="NCBI Taxonomy" id="177437"/>
    <lineage>
        <taxon>Bacteria</taxon>
        <taxon>Pseudomonadati</taxon>
        <taxon>Thermodesulfobacteriota</taxon>
        <taxon>Desulfobacteria</taxon>
        <taxon>Desulfobacterales</taxon>
        <taxon>Desulfobacteraceae</taxon>
        <taxon>Desulforapulum</taxon>
    </lineage>
</organism>
<dbReference type="HOGENOM" id="CLU_030130_3_5_7"/>
<dbReference type="OrthoDB" id="9795543at2"/>
<name>C0QDN7_DESAH</name>
<dbReference type="InterPro" id="IPR003010">
    <property type="entry name" value="C-N_Hydrolase"/>
</dbReference>
<evidence type="ECO:0000259" key="1">
    <source>
        <dbReference type="PROSITE" id="PS50263"/>
    </source>
</evidence>
<evidence type="ECO:0000313" key="2">
    <source>
        <dbReference type="EMBL" id="ACN15301.1"/>
    </source>
</evidence>
<gene>
    <name evidence="2" type="ordered locus">HRM2_22030</name>
</gene>
<accession>C0QDN7</accession>
<feature type="domain" description="CN hydrolase" evidence="1">
    <location>
        <begin position="4"/>
        <end position="244"/>
    </location>
</feature>
<dbReference type="SUPFAM" id="SSF56317">
    <property type="entry name" value="Carbon-nitrogen hydrolase"/>
    <property type="match status" value="1"/>
</dbReference>
<dbReference type="Pfam" id="PF00795">
    <property type="entry name" value="CN_hydrolase"/>
    <property type="match status" value="1"/>
</dbReference>
<dbReference type="KEGG" id="dat:HRM2_22030"/>
<dbReference type="EMBL" id="CP001087">
    <property type="protein sequence ID" value="ACN15301.1"/>
    <property type="molecule type" value="Genomic_DNA"/>
</dbReference>
<keyword evidence="3" id="KW-1185">Reference proteome</keyword>